<dbReference type="EMBL" id="CADIKH010000014">
    <property type="protein sequence ID" value="CAB3758455.1"/>
    <property type="molecule type" value="Genomic_DNA"/>
</dbReference>
<keyword evidence="2" id="KW-1185">Reference proteome</keyword>
<dbReference type="AlphaFoldDB" id="A0A6J5DZY9"/>
<gene>
    <name evidence="1" type="ORF">LMG29542_03343</name>
</gene>
<reference evidence="1 2" key="1">
    <citation type="submission" date="2020-04" db="EMBL/GenBank/DDBJ databases">
        <authorList>
            <person name="De Canck E."/>
        </authorList>
    </citation>
    <scope>NUCLEOTIDE SEQUENCE [LARGE SCALE GENOMIC DNA]</scope>
    <source>
        <strain evidence="1 2">LMG 29542</strain>
    </source>
</reference>
<organism evidence="1 2">
    <name type="scientific">Paraburkholderia humisilvae</name>
    <dbReference type="NCBI Taxonomy" id="627669"/>
    <lineage>
        <taxon>Bacteria</taxon>
        <taxon>Pseudomonadati</taxon>
        <taxon>Pseudomonadota</taxon>
        <taxon>Betaproteobacteria</taxon>
        <taxon>Burkholderiales</taxon>
        <taxon>Burkholderiaceae</taxon>
        <taxon>Paraburkholderia</taxon>
    </lineage>
</organism>
<evidence type="ECO:0000313" key="1">
    <source>
        <dbReference type="EMBL" id="CAB3758455.1"/>
    </source>
</evidence>
<accession>A0A6J5DZY9</accession>
<dbReference type="Proteomes" id="UP000494363">
    <property type="component" value="Unassembled WGS sequence"/>
</dbReference>
<sequence length="75" mass="8088">MTNETKAMGPIAELDLSGAHPLVLIDGEVLEGVSRAVLEVESGEVPVLVLRLVRFDVKGGELPSVMPWRHRAKGD</sequence>
<protein>
    <submittedName>
        <fullName evidence="1">Uncharacterized protein</fullName>
    </submittedName>
</protein>
<proteinExistence type="predicted"/>
<name>A0A6J5DZY9_9BURK</name>
<evidence type="ECO:0000313" key="2">
    <source>
        <dbReference type="Proteomes" id="UP000494363"/>
    </source>
</evidence>
<dbReference type="RefSeq" id="WP_175227572.1">
    <property type="nucleotide sequence ID" value="NZ_CADIKH010000014.1"/>
</dbReference>